<reference evidence="2" key="1">
    <citation type="submission" date="2016-11" db="UniProtKB">
        <authorList>
            <consortium name="WormBaseParasite"/>
        </authorList>
    </citation>
    <scope>IDENTIFICATION</scope>
    <source>
        <strain evidence="2">KR3021</strain>
    </source>
</reference>
<proteinExistence type="predicted"/>
<dbReference type="Proteomes" id="UP000095286">
    <property type="component" value="Unplaced"/>
</dbReference>
<evidence type="ECO:0000313" key="1">
    <source>
        <dbReference type="Proteomes" id="UP000095286"/>
    </source>
</evidence>
<dbReference type="WBParaSite" id="RSKR_0000444650.1">
    <property type="protein sequence ID" value="RSKR_0000444650.1"/>
    <property type="gene ID" value="RSKR_0000444650"/>
</dbReference>
<sequence length="606" mass="69649">MSFQFYFLLLVGLLVEANKEKFFVIEFNELYAGKVLQYFLTNDFNYCLEKCKKVDNCDGVNFAFGITNENSIDNYDHSLPIKGSIIYSATSYLADSKTRNCLWTYEKTSGIKLQDESMQIEITQIKTKTKCLNSCSERVDCQAAFFNQKTSECKLSKISFQTLQHVKNYFENDVEWDIYESGCKKSVDTTKCSFLRFTNAGVPGRFINKITNIEDADKCEEKCVKMNSHFCRSYTYNKVTKECSLSHRLTKTIGENIYSLQNSDLEAGEINNCMDIKIKCLAKGVLLAFESPQIFSGNVSTRSKTFEPECDFFIDGKYNFQTFYNYDKCGFNKNMTRGFIYKNDLIIKDGNTNFITAKDKFIYLTCKISDNYEHVNSASVMVGTSIIIEHSNKTRSETSFPTPAKPRYLLKVTDLDGNPLDKIVKSKNILIEIRSKDFFEVSDLRLTQPEYNVTKQIINENGLFLLNGSKGKIVKTGKGILKIELNLENVFNRIDAPQSELVIDAYIRGCSQFNCGNNRQRRNLGHQNSDNSRFIELEQEIYYVKYMGKLWVINNSTSIYDYPRHQQNETFKVAAISIGVLMLITFVIIALFAAYLYGRVSLNFFK</sequence>
<evidence type="ECO:0000313" key="2">
    <source>
        <dbReference type="WBParaSite" id="RSKR_0000444650.1"/>
    </source>
</evidence>
<accession>A0AC35TUE8</accession>
<name>A0AC35TUE8_9BILA</name>
<protein>
    <submittedName>
        <fullName evidence="2">Apple domain-containing protein</fullName>
    </submittedName>
</protein>
<organism evidence="1 2">
    <name type="scientific">Rhabditophanes sp. KR3021</name>
    <dbReference type="NCBI Taxonomy" id="114890"/>
    <lineage>
        <taxon>Eukaryota</taxon>
        <taxon>Metazoa</taxon>
        <taxon>Ecdysozoa</taxon>
        <taxon>Nematoda</taxon>
        <taxon>Chromadorea</taxon>
        <taxon>Rhabditida</taxon>
        <taxon>Tylenchina</taxon>
        <taxon>Panagrolaimomorpha</taxon>
        <taxon>Strongyloidoidea</taxon>
        <taxon>Alloionematidae</taxon>
        <taxon>Rhabditophanes</taxon>
    </lineage>
</organism>